<dbReference type="InterPro" id="IPR050951">
    <property type="entry name" value="Retrovirus_Pol_polyprotein"/>
</dbReference>
<organism evidence="2 3">
    <name type="scientific">Volvox africanus</name>
    <dbReference type="NCBI Taxonomy" id="51714"/>
    <lineage>
        <taxon>Eukaryota</taxon>
        <taxon>Viridiplantae</taxon>
        <taxon>Chlorophyta</taxon>
        <taxon>core chlorophytes</taxon>
        <taxon>Chlorophyceae</taxon>
        <taxon>CS clade</taxon>
        <taxon>Chlamydomonadales</taxon>
        <taxon>Volvocaceae</taxon>
        <taxon>Volvox</taxon>
    </lineage>
</organism>
<dbReference type="PANTHER" id="PTHR37984">
    <property type="entry name" value="PROTEIN CBG26694"/>
    <property type="match status" value="1"/>
</dbReference>
<proteinExistence type="predicted"/>
<comment type="caution">
    <text evidence="2">The sequence shown here is derived from an EMBL/GenBank/DDBJ whole genome shotgun (WGS) entry which is preliminary data.</text>
</comment>
<dbReference type="GO" id="GO:0003676">
    <property type="term" value="F:nucleic acid binding"/>
    <property type="evidence" value="ECO:0007669"/>
    <property type="project" value="InterPro"/>
</dbReference>
<dbReference type="GO" id="GO:0015074">
    <property type="term" value="P:DNA integration"/>
    <property type="evidence" value="ECO:0007669"/>
    <property type="project" value="InterPro"/>
</dbReference>
<gene>
    <name evidence="2" type="ORF">Vafri_20561</name>
</gene>
<dbReference type="PROSITE" id="PS50994">
    <property type="entry name" value="INTEGRASE"/>
    <property type="match status" value="1"/>
</dbReference>
<dbReference type="InterPro" id="IPR012337">
    <property type="entry name" value="RNaseH-like_sf"/>
</dbReference>
<dbReference type="EMBL" id="BNCO01000094">
    <property type="protein sequence ID" value="GIL67114.1"/>
    <property type="molecule type" value="Genomic_DNA"/>
</dbReference>
<feature type="domain" description="Integrase catalytic" evidence="1">
    <location>
        <begin position="12"/>
        <end position="187"/>
    </location>
</feature>
<dbReference type="SUPFAM" id="SSF53098">
    <property type="entry name" value="Ribonuclease H-like"/>
    <property type="match status" value="1"/>
</dbReference>
<accession>A0A8J4BX71</accession>
<feature type="non-terminal residue" evidence="2">
    <location>
        <position position="187"/>
    </location>
</feature>
<dbReference type="Pfam" id="PF00665">
    <property type="entry name" value="rve"/>
    <property type="match status" value="1"/>
</dbReference>
<evidence type="ECO:0000313" key="2">
    <source>
        <dbReference type="EMBL" id="GIL67114.1"/>
    </source>
</evidence>
<protein>
    <recommendedName>
        <fullName evidence="1">Integrase catalytic domain-containing protein</fullName>
    </recommendedName>
</protein>
<evidence type="ECO:0000259" key="1">
    <source>
        <dbReference type="PROSITE" id="PS50994"/>
    </source>
</evidence>
<feature type="non-terminal residue" evidence="2">
    <location>
        <position position="1"/>
    </location>
</feature>
<dbReference type="InterPro" id="IPR001584">
    <property type="entry name" value="Integrase_cat-core"/>
</dbReference>
<dbReference type="Gene3D" id="3.30.420.10">
    <property type="entry name" value="Ribonuclease H-like superfamily/Ribonuclease H"/>
    <property type="match status" value="1"/>
</dbReference>
<dbReference type="PANTHER" id="PTHR37984:SF15">
    <property type="entry name" value="INTEGRASE CATALYTIC DOMAIN-CONTAINING PROTEIN"/>
    <property type="match status" value="1"/>
</dbReference>
<dbReference type="Proteomes" id="UP000747399">
    <property type="component" value="Unassembled WGS sequence"/>
</dbReference>
<reference evidence="2" key="1">
    <citation type="journal article" date="2021" name="Proc. Natl. Acad. Sci. U.S.A.">
        <title>Three genomes in the algal genus Volvox reveal the fate of a haploid sex-determining region after a transition to homothallism.</title>
        <authorList>
            <person name="Yamamoto K."/>
            <person name="Hamaji T."/>
            <person name="Kawai-Toyooka H."/>
            <person name="Matsuzaki R."/>
            <person name="Takahashi F."/>
            <person name="Nishimura Y."/>
            <person name="Kawachi M."/>
            <person name="Noguchi H."/>
            <person name="Minakuchi Y."/>
            <person name="Umen J.G."/>
            <person name="Toyoda A."/>
            <person name="Nozaki H."/>
        </authorList>
    </citation>
    <scope>NUCLEOTIDE SEQUENCE</scope>
    <source>
        <strain evidence="2">NIES-3780</strain>
    </source>
</reference>
<dbReference type="InterPro" id="IPR036397">
    <property type="entry name" value="RNaseH_sf"/>
</dbReference>
<dbReference type="AlphaFoldDB" id="A0A8J4BX71"/>
<evidence type="ECO:0000313" key="3">
    <source>
        <dbReference type="Proteomes" id="UP000747399"/>
    </source>
</evidence>
<keyword evidence="3" id="KW-1185">Reference proteome</keyword>
<dbReference type="FunFam" id="3.30.420.10:FF:000032">
    <property type="entry name" value="Retrovirus-related Pol polyprotein from transposon 297-like Protein"/>
    <property type="match status" value="1"/>
</dbReference>
<name>A0A8J4BX71_9CHLO</name>
<sequence length="187" mass="21359">NKPSNKHPQGLLEPLPIPGRRWESVSMDLITQLPKTRKNHAAIIVFVDRLSKMVHFAPTTTSCTAEDVAHLFTEHVWKHHGLPKTLVTDRDVRFTSAFAKELCHLTGIQQLTSTAFHPQTDGQTERTNRILEEYLRHYINPTQDNWDTLLVAAEFAINNSYQESIKTTPFMLNYGQHPLTPLNVDIP</sequence>